<accession>A0A922HS31</accession>
<evidence type="ECO:0000313" key="2">
    <source>
        <dbReference type="EMBL" id="KAH9506280.1"/>
    </source>
</evidence>
<evidence type="ECO:0000313" key="3">
    <source>
        <dbReference type="Proteomes" id="UP000790347"/>
    </source>
</evidence>
<protein>
    <submittedName>
        <fullName evidence="2">Uncharacterized protein</fullName>
    </submittedName>
</protein>
<proteinExistence type="predicted"/>
<gene>
    <name evidence="2" type="ORF">DERF_011020</name>
</gene>
<reference evidence="2" key="1">
    <citation type="submission" date="2013-05" db="EMBL/GenBank/DDBJ databases">
        <authorList>
            <person name="Yim A.K.Y."/>
            <person name="Chan T.F."/>
            <person name="Ji K.M."/>
            <person name="Liu X.Y."/>
            <person name="Zhou J.W."/>
            <person name="Li R.Q."/>
            <person name="Yang K.Y."/>
            <person name="Li J."/>
            <person name="Li M."/>
            <person name="Law P.T.W."/>
            <person name="Wu Y.L."/>
            <person name="Cai Z.L."/>
            <person name="Qin H."/>
            <person name="Bao Y."/>
            <person name="Leung R.K.K."/>
            <person name="Ng P.K.S."/>
            <person name="Zou J."/>
            <person name="Zhong X.J."/>
            <person name="Ran P.X."/>
            <person name="Zhong N.S."/>
            <person name="Liu Z.G."/>
            <person name="Tsui S.K.W."/>
        </authorList>
    </citation>
    <scope>NUCLEOTIDE SEQUENCE</scope>
    <source>
        <strain evidence="2">Derf</strain>
        <tissue evidence="2">Whole organism</tissue>
    </source>
</reference>
<comment type="caution">
    <text evidence="2">The sequence shown here is derived from an EMBL/GenBank/DDBJ whole genome shotgun (WGS) entry which is preliminary data.</text>
</comment>
<dbReference type="Proteomes" id="UP000790347">
    <property type="component" value="Unassembled WGS sequence"/>
</dbReference>
<name>A0A922HS31_DERFA</name>
<sequence>MRSTSTSALLCSSSSRSCSWLICASNRLRSSWIWLRSGVRLLISSRYSSRSLSKARRNRSETAKSSCA</sequence>
<organism evidence="2 3">
    <name type="scientific">Dermatophagoides farinae</name>
    <name type="common">American house dust mite</name>
    <dbReference type="NCBI Taxonomy" id="6954"/>
    <lineage>
        <taxon>Eukaryota</taxon>
        <taxon>Metazoa</taxon>
        <taxon>Ecdysozoa</taxon>
        <taxon>Arthropoda</taxon>
        <taxon>Chelicerata</taxon>
        <taxon>Arachnida</taxon>
        <taxon>Acari</taxon>
        <taxon>Acariformes</taxon>
        <taxon>Sarcoptiformes</taxon>
        <taxon>Astigmata</taxon>
        <taxon>Psoroptidia</taxon>
        <taxon>Analgoidea</taxon>
        <taxon>Pyroglyphidae</taxon>
        <taxon>Dermatophagoidinae</taxon>
        <taxon>Dermatophagoides</taxon>
    </lineage>
</organism>
<evidence type="ECO:0000256" key="1">
    <source>
        <dbReference type="SAM" id="MobiDB-lite"/>
    </source>
</evidence>
<dbReference type="AlphaFoldDB" id="A0A922HS31"/>
<keyword evidence="3" id="KW-1185">Reference proteome</keyword>
<feature type="region of interest" description="Disordered" evidence="1">
    <location>
        <begin position="48"/>
        <end position="68"/>
    </location>
</feature>
<reference evidence="2" key="2">
    <citation type="journal article" date="2022" name="Res Sq">
        <title>Comparative Genomics Reveals Insights into the Divergent Evolution of Astigmatic Mites and Household Pest Adaptations.</title>
        <authorList>
            <person name="Xiong Q."/>
            <person name="Wan A.T.-Y."/>
            <person name="Liu X.-Y."/>
            <person name="Fung C.S.-H."/>
            <person name="Xiao X."/>
            <person name="Malainual N."/>
            <person name="Hou J."/>
            <person name="Wang L."/>
            <person name="Wang M."/>
            <person name="Yang K."/>
            <person name="Cui Y."/>
            <person name="Leung E."/>
            <person name="Nong W."/>
            <person name="Shin S.-K."/>
            <person name="Au S."/>
            <person name="Jeong K.Y."/>
            <person name="Chew F.T."/>
            <person name="Hui J."/>
            <person name="Leung T.F."/>
            <person name="Tungtrongchitr A."/>
            <person name="Zhong N."/>
            <person name="Liu Z."/>
            <person name="Tsui S."/>
        </authorList>
    </citation>
    <scope>NUCLEOTIDE SEQUENCE</scope>
    <source>
        <strain evidence="2">Derf</strain>
        <tissue evidence="2">Whole organism</tissue>
    </source>
</reference>
<dbReference type="EMBL" id="ASGP02000005">
    <property type="protein sequence ID" value="KAH9506280.1"/>
    <property type="molecule type" value="Genomic_DNA"/>
</dbReference>